<gene>
    <name evidence="3" type="ORF">PAECIP111893_01284</name>
</gene>
<dbReference type="Pfam" id="PF13539">
    <property type="entry name" value="Peptidase_M15_4"/>
    <property type="match status" value="1"/>
</dbReference>
<feature type="region of interest" description="Disordered" evidence="1">
    <location>
        <begin position="1"/>
        <end position="29"/>
    </location>
</feature>
<dbReference type="PANTHER" id="PTHR34385:SF1">
    <property type="entry name" value="PEPTIDOGLYCAN L-ALANYL-D-GLUTAMATE ENDOPEPTIDASE CWLK"/>
    <property type="match status" value="1"/>
</dbReference>
<dbReference type="PANTHER" id="PTHR34385">
    <property type="entry name" value="D-ALANYL-D-ALANINE CARBOXYPEPTIDASE"/>
    <property type="match status" value="1"/>
</dbReference>
<proteinExistence type="predicted"/>
<name>A0ABN8G3X9_9BACL</name>
<dbReference type="RefSeq" id="WP_236339636.1">
    <property type="nucleotide sequence ID" value="NZ_CAKMMF010000005.1"/>
</dbReference>
<dbReference type="CDD" id="cd14845">
    <property type="entry name" value="L-Ala-D-Glu_peptidase_like"/>
    <property type="match status" value="1"/>
</dbReference>
<evidence type="ECO:0000313" key="4">
    <source>
        <dbReference type="Proteomes" id="UP000838686"/>
    </source>
</evidence>
<protein>
    <recommendedName>
        <fullName evidence="2">Peptidase M15C domain-containing protein</fullName>
    </recommendedName>
</protein>
<comment type="caution">
    <text evidence="3">The sequence shown here is derived from an EMBL/GenBank/DDBJ whole genome shotgun (WGS) entry which is preliminary data.</text>
</comment>
<sequence length="214" mass="24054">MRTNNHIIDHRKYGIPSPPPPPPPRKRSRKRRLLVIAALLMIAVIYREDLLSLGRTIMDAPIADVPPVTELHPEVAAKSAQLTEESARKGITILITDGFRSSEEQDALYRKGRSDEGSIVTKVEGGDSYHNYGLAIDFALIDKRGDAIWDLEYDGNGNGASDWMEVVEIAKRLGFTWGGDWESFRDYPHLQMDFGYSIRELKRGARPPANMPKP</sequence>
<dbReference type="Gene3D" id="3.30.1380.10">
    <property type="match status" value="1"/>
</dbReference>
<accession>A0ABN8G3X9</accession>
<feature type="domain" description="Peptidase M15C" evidence="2">
    <location>
        <begin position="127"/>
        <end position="192"/>
    </location>
</feature>
<evidence type="ECO:0000313" key="3">
    <source>
        <dbReference type="EMBL" id="CAH1199265.1"/>
    </source>
</evidence>
<evidence type="ECO:0000259" key="2">
    <source>
        <dbReference type="Pfam" id="PF13539"/>
    </source>
</evidence>
<dbReference type="InterPro" id="IPR009045">
    <property type="entry name" value="Zn_M74/Hedgehog-like"/>
</dbReference>
<dbReference type="InterPro" id="IPR039561">
    <property type="entry name" value="Peptidase_M15C"/>
</dbReference>
<dbReference type="SUPFAM" id="SSF55166">
    <property type="entry name" value="Hedgehog/DD-peptidase"/>
    <property type="match status" value="1"/>
</dbReference>
<evidence type="ECO:0000256" key="1">
    <source>
        <dbReference type="SAM" id="MobiDB-lite"/>
    </source>
</evidence>
<keyword evidence="4" id="KW-1185">Reference proteome</keyword>
<reference evidence="3" key="1">
    <citation type="submission" date="2022-01" db="EMBL/GenBank/DDBJ databases">
        <authorList>
            <person name="Criscuolo A."/>
        </authorList>
    </citation>
    <scope>NUCLEOTIDE SEQUENCE</scope>
    <source>
        <strain evidence="3">CIP111893</strain>
    </source>
</reference>
<organism evidence="3 4">
    <name type="scientific">Paenibacillus plantiphilus</name>
    <dbReference type="NCBI Taxonomy" id="2905650"/>
    <lineage>
        <taxon>Bacteria</taxon>
        <taxon>Bacillati</taxon>
        <taxon>Bacillota</taxon>
        <taxon>Bacilli</taxon>
        <taxon>Bacillales</taxon>
        <taxon>Paenibacillaceae</taxon>
        <taxon>Paenibacillus</taxon>
    </lineage>
</organism>
<dbReference type="InterPro" id="IPR052179">
    <property type="entry name" value="DD-CPase-like"/>
</dbReference>
<dbReference type="EMBL" id="CAKMMF010000005">
    <property type="protein sequence ID" value="CAH1199265.1"/>
    <property type="molecule type" value="Genomic_DNA"/>
</dbReference>
<dbReference type="Proteomes" id="UP000838686">
    <property type="component" value="Unassembled WGS sequence"/>
</dbReference>